<evidence type="ECO:0000313" key="1">
    <source>
        <dbReference type="EMBL" id="RKO91349.1"/>
    </source>
</evidence>
<feature type="non-terminal residue" evidence="1">
    <location>
        <position position="159"/>
    </location>
</feature>
<evidence type="ECO:0000313" key="2">
    <source>
        <dbReference type="Proteomes" id="UP000269721"/>
    </source>
</evidence>
<organism evidence="1 2">
    <name type="scientific">Blyttiomyces helicus</name>
    <dbReference type="NCBI Taxonomy" id="388810"/>
    <lineage>
        <taxon>Eukaryota</taxon>
        <taxon>Fungi</taxon>
        <taxon>Fungi incertae sedis</taxon>
        <taxon>Chytridiomycota</taxon>
        <taxon>Chytridiomycota incertae sedis</taxon>
        <taxon>Chytridiomycetes</taxon>
        <taxon>Chytridiomycetes incertae sedis</taxon>
        <taxon>Blyttiomyces</taxon>
    </lineage>
</organism>
<dbReference type="OrthoDB" id="125347at2759"/>
<accession>A0A4P9WF34</accession>
<sequence length="159" mass="17604">MKGMLEGLELETWDVFLTAIAKDTIAHSYATQTGAKNKARCTVTCAADGCGINIKATATKKRRQSRMTSISVHLCLVGFAIRNFKTGIPAGIWYNGSLPWWPAKMEIIGNGSCPSWIPFISDCEKGLRSSVEEVILKIFHGYYLSHLDVNWKKKGSFLS</sequence>
<keyword evidence="2" id="KW-1185">Reference proteome</keyword>
<dbReference type="EMBL" id="KZ995108">
    <property type="protein sequence ID" value="RKO91349.1"/>
    <property type="molecule type" value="Genomic_DNA"/>
</dbReference>
<name>A0A4P9WF34_9FUNG</name>
<reference evidence="2" key="1">
    <citation type="journal article" date="2018" name="Nat. Microbiol.">
        <title>Leveraging single-cell genomics to expand the fungal tree of life.</title>
        <authorList>
            <person name="Ahrendt S.R."/>
            <person name="Quandt C.A."/>
            <person name="Ciobanu D."/>
            <person name="Clum A."/>
            <person name="Salamov A."/>
            <person name="Andreopoulos B."/>
            <person name="Cheng J.F."/>
            <person name="Woyke T."/>
            <person name="Pelin A."/>
            <person name="Henrissat B."/>
            <person name="Reynolds N.K."/>
            <person name="Benny G.L."/>
            <person name="Smith M.E."/>
            <person name="James T.Y."/>
            <person name="Grigoriev I.V."/>
        </authorList>
    </citation>
    <scope>NUCLEOTIDE SEQUENCE [LARGE SCALE GENOMIC DNA]</scope>
</reference>
<dbReference type="AlphaFoldDB" id="A0A4P9WF34"/>
<proteinExistence type="predicted"/>
<dbReference type="Proteomes" id="UP000269721">
    <property type="component" value="Unassembled WGS sequence"/>
</dbReference>
<gene>
    <name evidence="1" type="ORF">BDK51DRAFT_26133</name>
</gene>
<protein>
    <submittedName>
        <fullName evidence="1">Uncharacterized protein</fullName>
    </submittedName>
</protein>